<evidence type="ECO:0000256" key="1">
    <source>
        <dbReference type="ARBA" id="ARBA00022723"/>
    </source>
</evidence>
<keyword evidence="8" id="KW-1185">Reference proteome</keyword>
<feature type="domain" description="Alcohol dehydrogenase-like C-terminal" evidence="5">
    <location>
        <begin position="211"/>
        <end position="294"/>
    </location>
</feature>
<dbReference type="InterPro" id="IPR050129">
    <property type="entry name" value="Zn_alcohol_dh"/>
</dbReference>
<evidence type="ECO:0000256" key="2">
    <source>
        <dbReference type="ARBA" id="ARBA00022833"/>
    </source>
</evidence>
<gene>
    <name evidence="7" type="ORF">FG383_02005</name>
</gene>
<dbReference type="PANTHER" id="PTHR43401">
    <property type="entry name" value="L-THREONINE 3-DEHYDROGENASE"/>
    <property type="match status" value="1"/>
</dbReference>
<dbReference type="Pfam" id="PF08240">
    <property type="entry name" value="ADH_N"/>
    <property type="match status" value="1"/>
</dbReference>
<dbReference type="SUPFAM" id="SSF51735">
    <property type="entry name" value="NAD(P)-binding Rossmann-fold domains"/>
    <property type="match status" value="1"/>
</dbReference>
<dbReference type="PANTHER" id="PTHR43401:SF2">
    <property type="entry name" value="L-THREONINE 3-DEHYDROGENASE"/>
    <property type="match status" value="1"/>
</dbReference>
<comment type="similarity">
    <text evidence="4">Belongs to the zinc-containing alcohol dehydrogenase family.</text>
</comment>
<dbReference type="InterPro" id="IPR013149">
    <property type="entry name" value="ADH-like_C"/>
</dbReference>
<dbReference type="GO" id="GO:0008270">
    <property type="term" value="F:zinc ion binding"/>
    <property type="evidence" value="ECO:0007669"/>
    <property type="project" value="InterPro"/>
</dbReference>
<dbReference type="GO" id="GO:0016491">
    <property type="term" value="F:oxidoreductase activity"/>
    <property type="evidence" value="ECO:0007669"/>
    <property type="project" value="UniProtKB-KW"/>
</dbReference>
<dbReference type="SUPFAM" id="SSF50129">
    <property type="entry name" value="GroES-like"/>
    <property type="match status" value="1"/>
</dbReference>
<dbReference type="Pfam" id="PF00107">
    <property type="entry name" value="ADH_zinc_N"/>
    <property type="match status" value="1"/>
</dbReference>
<dbReference type="Gene3D" id="3.40.50.720">
    <property type="entry name" value="NAD(P)-binding Rossmann-like Domain"/>
    <property type="match status" value="1"/>
</dbReference>
<evidence type="ECO:0000256" key="4">
    <source>
        <dbReference type="RuleBase" id="RU361277"/>
    </source>
</evidence>
<evidence type="ECO:0000256" key="3">
    <source>
        <dbReference type="ARBA" id="ARBA00023002"/>
    </source>
</evidence>
<keyword evidence="3" id="KW-0560">Oxidoreductase</keyword>
<dbReference type="InterPro" id="IPR013154">
    <property type="entry name" value="ADH-like_N"/>
</dbReference>
<dbReference type="EMBL" id="VDGG01000003">
    <property type="protein sequence ID" value="TQR18237.1"/>
    <property type="molecule type" value="Genomic_DNA"/>
</dbReference>
<feature type="domain" description="Alcohol dehydrogenase-like N-terminal" evidence="6">
    <location>
        <begin position="23"/>
        <end position="134"/>
    </location>
</feature>
<evidence type="ECO:0000259" key="6">
    <source>
        <dbReference type="Pfam" id="PF08240"/>
    </source>
</evidence>
<dbReference type="PROSITE" id="PS00059">
    <property type="entry name" value="ADH_ZINC"/>
    <property type="match status" value="1"/>
</dbReference>
<organism evidence="7 8">
    <name type="scientific">Psychrobacillus soli</name>
    <dbReference type="NCBI Taxonomy" id="1543965"/>
    <lineage>
        <taxon>Bacteria</taxon>
        <taxon>Bacillati</taxon>
        <taxon>Bacillota</taxon>
        <taxon>Bacilli</taxon>
        <taxon>Bacillales</taxon>
        <taxon>Bacillaceae</taxon>
        <taxon>Psychrobacillus</taxon>
    </lineage>
</organism>
<dbReference type="InterPro" id="IPR036291">
    <property type="entry name" value="NAD(P)-bd_dom_sf"/>
</dbReference>
<dbReference type="Gene3D" id="3.90.180.10">
    <property type="entry name" value="Medium-chain alcohol dehydrogenases, catalytic domain"/>
    <property type="match status" value="1"/>
</dbReference>
<dbReference type="OrthoDB" id="9770238at2"/>
<dbReference type="InterPro" id="IPR002328">
    <property type="entry name" value="ADH_Zn_CS"/>
</dbReference>
<name>A0A544TL98_9BACI</name>
<accession>A0A544TL98</accession>
<sequence>MRKTQLKAENTIEIVHQDIPEIGENEVLIRSIACGICGSDLHAYNFSAGYEFVAKNVTLGHEVSGEIVKIGAKVPNELMYRQVVAQSMNYCSKCEACENGHFSLCTNNRVLGLHFDGGLAEYFKIDAKYVELLPEGIDVEIALLAEPLTIAVHAINRLQIDLKGKTVLVQGPGIIGFFVSILCVSKGANTYLSGLPHDYEKRLSKAESWGVKSHVVGETDMEEKVDVIFECSGSSNALLMNTKVLKKNGKIMLVALYEHPTEVFFTPVVRNEWSIIPSYGSDPNEYKEALQFIQKHQEELKALPTYYDLENITQAFTDSLNKQVMKAIIKIGSVEENNNEYFNTTISAN</sequence>
<dbReference type="Proteomes" id="UP000318937">
    <property type="component" value="Unassembled WGS sequence"/>
</dbReference>
<comment type="caution">
    <text evidence="7">The sequence shown here is derived from an EMBL/GenBank/DDBJ whole genome shotgun (WGS) entry which is preliminary data.</text>
</comment>
<keyword evidence="1 4" id="KW-0479">Metal-binding</keyword>
<dbReference type="AlphaFoldDB" id="A0A544TL98"/>
<evidence type="ECO:0000259" key="5">
    <source>
        <dbReference type="Pfam" id="PF00107"/>
    </source>
</evidence>
<dbReference type="RefSeq" id="WP_142605177.1">
    <property type="nucleotide sequence ID" value="NZ_VDGG01000003.1"/>
</dbReference>
<proteinExistence type="inferred from homology"/>
<evidence type="ECO:0000313" key="8">
    <source>
        <dbReference type="Proteomes" id="UP000318937"/>
    </source>
</evidence>
<reference evidence="7 8" key="1">
    <citation type="submission" date="2019-05" db="EMBL/GenBank/DDBJ databases">
        <title>Psychrobacillus vulpis sp. nov., a new species isolated from feces of a red fox that inhabits in The Tablas de Daimiel Natural Park, Albacete, Spain.</title>
        <authorList>
            <person name="Rodriguez M."/>
            <person name="Reina J.C."/>
            <person name="Bejar V."/>
            <person name="Llamas I."/>
        </authorList>
    </citation>
    <scope>NUCLEOTIDE SEQUENCE [LARGE SCALE GENOMIC DNA]</scope>
    <source>
        <strain evidence="7 8">NHI-2</strain>
    </source>
</reference>
<protein>
    <submittedName>
        <fullName evidence="7">Zinc-binding dehydrogenase</fullName>
    </submittedName>
</protein>
<comment type="cofactor">
    <cofactor evidence="4">
        <name>Zn(2+)</name>
        <dbReference type="ChEBI" id="CHEBI:29105"/>
    </cofactor>
</comment>
<keyword evidence="2 4" id="KW-0862">Zinc</keyword>
<evidence type="ECO:0000313" key="7">
    <source>
        <dbReference type="EMBL" id="TQR18237.1"/>
    </source>
</evidence>
<dbReference type="InterPro" id="IPR011032">
    <property type="entry name" value="GroES-like_sf"/>
</dbReference>